<accession>A0AAV5LQH5</accession>
<keyword evidence="3" id="KW-1185">Reference proteome</keyword>
<evidence type="ECO:0000313" key="3">
    <source>
        <dbReference type="Proteomes" id="UP001054252"/>
    </source>
</evidence>
<feature type="region of interest" description="Disordered" evidence="1">
    <location>
        <begin position="32"/>
        <end position="51"/>
    </location>
</feature>
<feature type="compositionally biased region" description="Basic and acidic residues" evidence="1">
    <location>
        <begin position="76"/>
        <end position="86"/>
    </location>
</feature>
<sequence>MGGVQICWLHGQQKKAPTPEEILELEARVLKKEEEERTAEEGSTQKVLSSGKVAGPDLKSFICQFPSASSEDDKLEEASDTRPQEKEAEEEQLSPMSTEPTGSGASYRPGTWQPPI</sequence>
<reference evidence="2 3" key="1">
    <citation type="journal article" date="2021" name="Commun. Biol.">
        <title>The genome of Shorea leprosula (Dipterocarpaceae) highlights the ecological relevance of drought in aseasonal tropical rainforests.</title>
        <authorList>
            <person name="Ng K.K.S."/>
            <person name="Kobayashi M.J."/>
            <person name="Fawcett J.A."/>
            <person name="Hatakeyama M."/>
            <person name="Paape T."/>
            <person name="Ng C.H."/>
            <person name="Ang C.C."/>
            <person name="Tnah L.H."/>
            <person name="Lee C.T."/>
            <person name="Nishiyama T."/>
            <person name="Sese J."/>
            <person name="O'Brien M.J."/>
            <person name="Copetti D."/>
            <person name="Mohd Noor M.I."/>
            <person name="Ong R.C."/>
            <person name="Putra M."/>
            <person name="Sireger I.Z."/>
            <person name="Indrioko S."/>
            <person name="Kosugi Y."/>
            <person name="Izuno A."/>
            <person name="Isagi Y."/>
            <person name="Lee S.L."/>
            <person name="Shimizu K.K."/>
        </authorList>
    </citation>
    <scope>NUCLEOTIDE SEQUENCE [LARGE SCALE GENOMIC DNA]</scope>
    <source>
        <strain evidence="2">214</strain>
    </source>
</reference>
<dbReference type="AlphaFoldDB" id="A0AAV5LQH5"/>
<comment type="caution">
    <text evidence="2">The sequence shown here is derived from an EMBL/GenBank/DDBJ whole genome shotgun (WGS) entry which is preliminary data.</text>
</comment>
<evidence type="ECO:0000313" key="2">
    <source>
        <dbReference type="EMBL" id="GKV38812.1"/>
    </source>
</evidence>
<dbReference type="EMBL" id="BPVZ01000130">
    <property type="protein sequence ID" value="GKV38812.1"/>
    <property type="molecule type" value="Genomic_DNA"/>
</dbReference>
<gene>
    <name evidence="2" type="ORF">SLEP1_g46683</name>
</gene>
<proteinExistence type="predicted"/>
<name>A0AAV5LQH5_9ROSI</name>
<feature type="region of interest" description="Disordered" evidence="1">
    <location>
        <begin position="63"/>
        <end position="116"/>
    </location>
</feature>
<protein>
    <recommendedName>
        <fullName evidence="4">NADH dehydrogenase [ubiquinone] 1 alpha subcomplex subunit 12</fullName>
    </recommendedName>
</protein>
<evidence type="ECO:0008006" key="4">
    <source>
        <dbReference type="Google" id="ProtNLM"/>
    </source>
</evidence>
<feature type="compositionally biased region" description="Polar residues" evidence="1">
    <location>
        <begin position="94"/>
        <end position="104"/>
    </location>
</feature>
<organism evidence="2 3">
    <name type="scientific">Rubroshorea leprosula</name>
    <dbReference type="NCBI Taxonomy" id="152421"/>
    <lineage>
        <taxon>Eukaryota</taxon>
        <taxon>Viridiplantae</taxon>
        <taxon>Streptophyta</taxon>
        <taxon>Embryophyta</taxon>
        <taxon>Tracheophyta</taxon>
        <taxon>Spermatophyta</taxon>
        <taxon>Magnoliopsida</taxon>
        <taxon>eudicotyledons</taxon>
        <taxon>Gunneridae</taxon>
        <taxon>Pentapetalae</taxon>
        <taxon>rosids</taxon>
        <taxon>malvids</taxon>
        <taxon>Malvales</taxon>
        <taxon>Dipterocarpaceae</taxon>
        <taxon>Rubroshorea</taxon>
    </lineage>
</organism>
<dbReference type="Proteomes" id="UP001054252">
    <property type="component" value="Unassembled WGS sequence"/>
</dbReference>
<evidence type="ECO:0000256" key="1">
    <source>
        <dbReference type="SAM" id="MobiDB-lite"/>
    </source>
</evidence>